<dbReference type="Gene3D" id="1.10.10.10">
    <property type="entry name" value="Winged helix-like DNA-binding domain superfamily/Winged helix DNA-binding domain"/>
    <property type="match status" value="1"/>
</dbReference>
<evidence type="ECO:0000313" key="7">
    <source>
        <dbReference type="Proteomes" id="UP000690515"/>
    </source>
</evidence>
<dbReference type="Proteomes" id="UP000690515">
    <property type="component" value="Unassembled WGS sequence"/>
</dbReference>
<dbReference type="PANTHER" id="PTHR30537">
    <property type="entry name" value="HTH-TYPE TRANSCRIPTIONAL REGULATOR"/>
    <property type="match status" value="1"/>
</dbReference>
<dbReference type="InterPro" id="IPR000847">
    <property type="entry name" value="LysR_HTH_N"/>
</dbReference>
<evidence type="ECO:0000256" key="4">
    <source>
        <dbReference type="ARBA" id="ARBA00023163"/>
    </source>
</evidence>
<evidence type="ECO:0000256" key="1">
    <source>
        <dbReference type="ARBA" id="ARBA00009437"/>
    </source>
</evidence>
<gene>
    <name evidence="6" type="ORF">KCG35_17525</name>
</gene>
<comment type="caution">
    <text evidence="6">The sequence shown here is derived from an EMBL/GenBank/DDBJ whole genome shotgun (WGS) entry which is preliminary data.</text>
</comment>
<dbReference type="InterPro" id="IPR036388">
    <property type="entry name" value="WH-like_DNA-bd_sf"/>
</dbReference>
<comment type="similarity">
    <text evidence="1">Belongs to the LysR transcriptional regulatory family.</text>
</comment>
<dbReference type="Pfam" id="PF00126">
    <property type="entry name" value="HTH_1"/>
    <property type="match status" value="1"/>
</dbReference>
<dbReference type="InterPro" id="IPR005119">
    <property type="entry name" value="LysR_subst-bd"/>
</dbReference>
<dbReference type="SUPFAM" id="SSF46785">
    <property type="entry name" value="Winged helix' DNA-binding domain"/>
    <property type="match status" value="1"/>
</dbReference>
<evidence type="ECO:0000313" key="6">
    <source>
        <dbReference type="EMBL" id="MBU2712871.1"/>
    </source>
</evidence>
<protein>
    <submittedName>
        <fullName evidence="6">LysR family transcriptional regulator</fullName>
    </submittedName>
</protein>
<dbReference type="Gene3D" id="3.40.190.290">
    <property type="match status" value="1"/>
</dbReference>
<evidence type="ECO:0000256" key="2">
    <source>
        <dbReference type="ARBA" id="ARBA00023015"/>
    </source>
</evidence>
<name>A0ABS5ZFN9_9GAMM</name>
<reference evidence="6 7" key="1">
    <citation type="submission" date="2021-04" db="EMBL/GenBank/DDBJ databases">
        <authorList>
            <person name="Pira H."/>
            <person name="Risdian C."/>
            <person name="Wink J."/>
        </authorList>
    </citation>
    <scope>NUCLEOTIDE SEQUENCE [LARGE SCALE GENOMIC DNA]</scope>
    <source>
        <strain evidence="6 7">WH53</strain>
    </source>
</reference>
<sequence>MDRLTAINVFIDIAHSGSFTATAERLDMSRSMVTRYISTMESWLNARLLQRTTRRVTLTDAGHRCLTQCLNLIEQTQVLESETSHNDNELRGLLRVTSSMSFGHAQLAKTICSFLTEHPKLKIDIDVSDKPVNLIEERIDLAIRIASNPDPSLIGRPLAVCESVLVASPDYLTKYGPPSTPKELRHHQCLGYRHFERNVWYLSYNNDYQAIDVDCHLTANEATVLLEAAKNDGGIALQPTYLANEAIKQSQLDIVLPDWKPKDLTIYALYPSRQFLPPAVRSLIDYLVKDFASKPW</sequence>
<dbReference type="PANTHER" id="PTHR30537:SF35">
    <property type="entry name" value="TRANSCRIPTIONAL REGULATORY PROTEIN"/>
    <property type="match status" value="1"/>
</dbReference>
<dbReference type="EMBL" id="JAGSOY010000052">
    <property type="protein sequence ID" value="MBU2712871.1"/>
    <property type="molecule type" value="Genomic_DNA"/>
</dbReference>
<dbReference type="RefSeq" id="WP_215821093.1">
    <property type="nucleotide sequence ID" value="NZ_JAGSOY010000052.1"/>
</dbReference>
<dbReference type="InterPro" id="IPR036390">
    <property type="entry name" value="WH_DNA-bd_sf"/>
</dbReference>
<dbReference type="Pfam" id="PF03466">
    <property type="entry name" value="LysR_substrate"/>
    <property type="match status" value="1"/>
</dbReference>
<keyword evidence="7" id="KW-1185">Reference proteome</keyword>
<keyword evidence="3" id="KW-0238">DNA-binding</keyword>
<proteinExistence type="inferred from homology"/>
<organism evidence="6 7">
    <name type="scientific">Zooshikella harenae</name>
    <dbReference type="NCBI Taxonomy" id="2827238"/>
    <lineage>
        <taxon>Bacteria</taxon>
        <taxon>Pseudomonadati</taxon>
        <taxon>Pseudomonadota</taxon>
        <taxon>Gammaproteobacteria</taxon>
        <taxon>Oceanospirillales</taxon>
        <taxon>Zooshikellaceae</taxon>
        <taxon>Zooshikella</taxon>
    </lineage>
</organism>
<accession>A0ABS5ZFN9</accession>
<dbReference type="PROSITE" id="PS50931">
    <property type="entry name" value="HTH_LYSR"/>
    <property type="match status" value="1"/>
</dbReference>
<feature type="domain" description="HTH lysR-type" evidence="5">
    <location>
        <begin position="1"/>
        <end position="59"/>
    </location>
</feature>
<evidence type="ECO:0000259" key="5">
    <source>
        <dbReference type="PROSITE" id="PS50931"/>
    </source>
</evidence>
<dbReference type="SUPFAM" id="SSF53850">
    <property type="entry name" value="Periplasmic binding protein-like II"/>
    <property type="match status" value="1"/>
</dbReference>
<evidence type="ECO:0000256" key="3">
    <source>
        <dbReference type="ARBA" id="ARBA00023125"/>
    </source>
</evidence>
<keyword evidence="2" id="KW-0805">Transcription regulation</keyword>
<keyword evidence="4" id="KW-0804">Transcription</keyword>
<dbReference type="InterPro" id="IPR058163">
    <property type="entry name" value="LysR-type_TF_proteobact-type"/>
</dbReference>
<dbReference type="CDD" id="cd08422">
    <property type="entry name" value="PBP2_CrgA_like"/>
    <property type="match status" value="1"/>
</dbReference>